<dbReference type="InterPro" id="IPR035899">
    <property type="entry name" value="DBL_dom_sf"/>
</dbReference>
<dbReference type="STRING" id="6185.A0A095CD84"/>
<dbReference type="SUPFAM" id="SSF48065">
    <property type="entry name" value="DBL homology domain (DH-domain)"/>
    <property type="match status" value="1"/>
</dbReference>
<dbReference type="RefSeq" id="XP_012800366.3">
    <property type="nucleotide sequence ID" value="XM_012944912.3"/>
</dbReference>
<dbReference type="Gene3D" id="1.10.8.10">
    <property type="entry name" value="DNA helicase RuvA subunit, C-terminal domain"/>
    <property type="match status" value="1"/>
</dbReference>
<dbReference type="InterPro" id="IPR000219">
    <property type="entry name" value="DH_dom"/>
</dbReference>
<evidence type="ECO:0000259" key="2">
    <source>
        <dbReference type="PROSITE" id="PS50010"/>
    </source>
</evidence>
<name>A0A095CD84_SCHHA</name>
<dbReference type="EMBL" id="KL251520">
    <property type="protein sequence ID" value="KGB40608.1"/>
    <property type="molecule type" value="Genomic_DNA"/>
</dbReference>
<dbReference type="KEGG" id="shx:MS3_00001401"/>
<dbReference type="Gene3D" id="1.20.900.10">
    <property type="entry name" value="Dbl homology (DH) domain"/>
    <property type="match status" value="1"/>
</dbReference>
<proteinExistence type="predicted"/>
<feature type="region of interest" description="Disordered" evidence="1">
    <location>
        <begin position="14"/>
        <end position="52"/>
    </location>
</feature>
<dbReference type="GO" id="GO:0005737">
    <property type="term" value="C:cytoplasm"/>
    <property type="evidence" value="ECO:0007669"/>
    <property type="project" value="TreeGrafter"/>
</dbReference>
<dbReference type="Pfam" id="PF00621">
    <property type="entry name" value="RhoGEF"/>
    <property type="match status" value="1"/>
</dbReference>
<dbReference type="PROSITE" id="PS50010">
    <property type="entry name" value="DH_2"/>
    <property type="match status" value="1"/>
</dbReference>
<gene>
    <name evidence="3" type="ORF">MS3_09082</name>
</gene>
<accession>A0A095CD84</accession>
<dbReference type="PANTHER" id="PTHR12673">
    <property type="entry name" value="FACIOGENITAL DYSPLASIA PROTEIN"/>
    <property type="match status" value="1"/>
</dbReference>
<evidence type="ECO:0000313" key="3">
    <source>
        <dbReference type="EMBL" id="KGB40608.1"/>
    </source>
</evidence>
<evidence type="ECO:0000256" key="1">
    <source>
        <dbReference type="SAM" id="MobiDB-lite"/>
    </source>
</evidence>
<dbReference type="InterPro" id="IPR051092">
    <property type="entry name" value="FYVE_RhoGEF_PH"/>
</dbReference>
<feature type="compositionally biased region" description="Low complexity" evidence="1">
    <location>
        <begin position="32"/>
        <end position="52"/>
    </location>
</feature>
<protein>
    <submittedName>
        <fullName evidence="3">Ancient ubiquitous protein 1</fullName>
    </submittedName>
</protein>
<sequence length="970" mass="110082">MRSCNLSYGFILSEETSNNGDDVSDKSRKPRSSASSSPSVSISRSVPASTSSSASFNQRKHVVKELVKTQVDFVSDMKNVLTAFDSVGLTVTESNRYSLLGNLDQLVRVSDDISTELQKEISTYSDDQLGNACIATCINSFRSSINEALKTYILNFSVDASTKNTEIQTFSVLGFKNLQSERPNILTLNDELIKPVQRLVKLKQLFELLKDVTPINHPDCLATTQMFNNFDQLAYEVNEVKRWKEICASVSEETRKYSLFQLVDKSTKRIIAKAARSSGSEATRKIQQRFLTEREAINHIEKSCALLQSAVESRCKKTRRFILAQKDFISFMKKVFLQRNTIKLHSDIPTNNCSSNELPIDLIINCEIAFDTLIHYMNDIYLRKMSSSVVNRLNELKKLINLSKRLLDKYDNTELNIVLMEASMKNHKNVQAVVNMQLQREDNIRNLSTLQFGLQHILPSLVKSANNILLSASQYAFILQSNLMQEAENLVHKCINDTEKDNISIQPGCNISPAELIIRLDKLKSLLYEKKRCRTHRIYEVPSVFKWEEESTCSDKNNLPHQESPVMSVSSHLSNSDIDIQPCQTISTRSVIKNSLSPYPEMKIIYRETDYQQEKKLCRISSGDDIRYISVKEQPSTSKLCMNDDFPDKPTHRITHDFSSKNKNVLILSKDNHQPVHLLPEKAPSGSSDCLFKFDHKMFGSVDKVQPVALKVNRIFPIKLVVHPVFWFMELLWQFFTPFTYYHVKYLTPISRMSNETDEDFCERVRSAIAYSLGATLSPINAEHLADYTGAESPIASLSIHNARSCTMSSLSATPPSSPLSRKHSTSSSSDSLISNILESDGVRLRHCIQPNHKASETHSCFTFEHLVPRISEILRDIPAFRIREALVNTQGDVESAIDYLLENPHDSDTQRDSNQGDPTMSAMSPSRFTVAAPQFLPNSSSRQLSLSERREALLNHARQLYRSRQQRST</sequence>
<dbReference type="AlphaFoldDB" id="A0A095CD84"/>
<dbReference type="SMART" id="SM00325">
    <property type="entry name" value="RhoGEF"/>
    <property type="match status" value="1"/>
</dbReference>
<reference evidence="3" key="1">
    <citation type="journal article" date="2012" name="Nat. Genet.">
        <title>Whole-genome sequence of Schistosoma haematobium.</title>
        <authorList>
            <person name="Young N.D."/>
            <person name="Jex A.R."/>
            <person name="Li B."/>
            <person name="Liu S."/>
            <person name="Yang L."/>
            <person name="Xiong Z."/>
            <person name="Li Y."/>
            <person name="Cantacessi C."/>
            <person name="Hall R.S."/>
            <person name="Xu X."/>
            <person name="Chen F."/>
            <person name="Wu X."/>
            <person name="Zerlotini A."/>
            <person name="Oliveira G."/>
            <person name="Hofmann A."/>
            <person name="Zhang G."/>
            <person name="Fang X."/>
            <person name="Kang Y."/>
            <person name="Campbell B.E."/>
            <person name="Loukas A."/>
            <person name="Ranganathan S."/>
            <person name="Rollinson D."/>
            <person name="Rinaldi G."/>
            <person name="Brindley P.J."/>
            <person name="Yang H."/>
            <person name="Wang J."/>
            <person name="Wang J."/>
            <person name="Gasser R.B."/>
        </authorList>
    </citation>
    <scope>NUCLEOTIDE SEQUENCE [LARGE SCALE GENOMIC DNA]</scope>
</reference>
<organism evidence="3">
    <name type="scientific">Schistosoma haematobium</name>
    <name type="common">Blood fluke</name>
    <dbReference type="NCBI Taxonomy" id="6185"/>
    <lineage>
        <taxon>Eukaryota</taxon>
        <taxon>Metazoa</taxon>
        <taxon>Spiralia</taxon>
        <taxon>Lophotrochozoa</taxon>
        <taxon>Platyhelminthes</taxon>
        <taxon>Trematoda</taxon>
        <taxon>Digenea</taxon>
        <taxon>Strigeidida</taxon>
        <taxon>Schistosomatoidea</taxon>
        <taxon>Schistosomatidae</taxon>
        <taxon>Schistosoma</taxon>
    </lineage>
</organism>
<dbReference type="GO" id="GO:0005085">
    <property type="term" value="F:guanyl-nucleotide exchange factor activity"/>
    <property type="evidence" value="ECO:0007669"/>
    <property type="project" value="InterPro"/>
</dbReference>
<dbReference type="CDD" id="cd14279">
    <property type="entry name" value="CUE"/>
    <property type="match status" value="1"/>
</dbReference>
<feature type="region of interest" description="Disordered" evidence="1">
    <location>
        <begin position="904"/>
        <end position="925"/>
    </location>
</feature>
<feature type="domain" description="DH" evidence="2">
    <location>
        <begin position="58"/>
        <end position="240"/>
    </location>
</feature>
<feature type="compositionally biased region" description="Polar residues" evidence="1">
    <location>
        <begin position="913"/>
        <end position="925"/>
    </location>
</feature>
<dbReference type="PANTHER" id="PTHR12673:SF159">
    <property type="entry name" value="LD03170P"/>
    <property type="match status" value="1"/>
</dbReference>
<feature type="region of interest" description="Disordered" evidence="1">
    <location>
        <begin position="809"/>
        <end position="832"/>
    </location>
</feature>